<proteinExistence type="predicted"/>
<protein>
    <submittedName>
        <fullName evidence="1">Uncharacterized protein</fullName>
    </submittedName>
</protein>
<dbReference type="HOGENOM" id="CLU_2279944_0_0_1"/>
<keyword evidence="2" id="KW-1185">Reference proteome</keyword>
<gene>
    <name evidence="1" type="ORF">CAEBREN_02164</name>
</gene>
<dbReference type="EMBL" id="GL379836">
    <property type="protein sequence ID" value="EGT52304.1"/>
    <property type="molecule type" value="Genomic_DNA"/>
</dbReference>
<name>G0N438_CAEBE</name>
<sequence length="102" mass="12158">MNHEFSAIQIVAFVTEWFNSTNTKLNYLRMHAKKPIPRERFQIAHLNPMPFCENRRRRQPRTGPFSKTDLSGGFDILRSDGLLATFQVWRCNCALYVWHQRF</sequence>
<dbReference type="Proteomes" id="UP000008068">
    <property type="component" value="Unassembled WGS sequence"/>
</dbReference>
<evidence type="ECO:0000313" key="1">
    <source>
        <dbReference type="EMBL" id="EGT52304.1"/>
    </source>
</evidence>
<organism evidence="2">
    <name type="scientific">Caenorhabditis brenneri</name>
    <name type="common">Nematode worm</name>
    <dbReference type="NCBI Taxonomy" id="135651"/>
    <lineage>
        <taxon>Eukaryota</taxon>
        <taxon>Metazoa</taxon>
        <taxon>Ecdysozoa</taxon>
        <taxon>Nematoda</taxon>
        <taxon>Chromadorea</taxon>
        <taxon>Rhabditida</taxon>
        <taxon>Rhabditina</taxon>
        <taxon>Rhabditomorpha</taxon>
        <taxon>Rhabditoidea</taxon>
        <taxon>Rhabditidae</taxon>
        <taxon>Peloderinae</taxon>
        <taxon>Caenorhabditis</taxon>
    </lineage>
</organism>
<evidence type="ECO:0000313" key="2">
    <source>
        <dbReference type="Proteomes" id="UP000008068"/>
    </source>
</evidence>
<accession>G0N438</accession>
<reference evidence="2" key="1">
    <citation type="submission" date="2011-07" db="EMBL/GenBank/DDBJ databases">
        <authorList>
            <consortium name="Caenorhabditis brenneri Sequencing and Analysis Consortium"/>
            <person name="Wilson R.K."/>
        </authorList>
    </citation>
    <scope>NUCLEOTIDE SEQUENCE [LARGE SCALE GENOMIC DNA]</scope>
    <source>
        <strain evidence="2">PB2801</strain>
    </source>
</reference>
<dbReference type="AlphaFoldDB" id="G0N438"/>
<dbReference type="InParanoid" id="G0N438"/>
<dbReference type="OrthoDB" id="5789267at2759"/>